<comment type="caution">
    <text evidence="2">The sequence shown here is derived from an EMBL/GenBank/DDBJ whole genome shotgun (WGS) entry which is preliminary data.</text>
</comment>
<dbReference type="InterPro" id="IPR007634">
    <property type="entry name" value="RNA_pol_sigma_54_DNA-bd"/>
</dbReference>
<feature type="domain" description="RNA polymerase sigma factor 54 DNA-binding" evidence="1">
    <location>
        <begin position="219"/>
        <end position="356"/>
    </location>
</feature>
<proteinExistence type="predicted"/>
<dbReference type="GO" id="GO:0016987">
    <property type="term" value="F:sigma factor activity"/>
    <property type="evidence" value="ECO:0007669"/>
    <property type="project" value="InterPro"/>
</dbReference>
<accession>A0A2M7E9S1</accession>
<dbReference type="Proteomes" id="UP000228886">
    <property type="component" value="Unassembled WGS sequence"/>
</dbReference>
<dbReference type="AlphaFoldDB" id="A0A2M7E9S1"/>
<evidence type="ECO:0000313" key="3">
    <source>
        <dbReference type="Proteomes" id="UP000228886"/>
    </source>
</evidence>
<evidence type="ECO:0000259" key="1">
    <source>
        <dbReference type="Pfam" id="PF04552"/>
    </source>
</evidence>
<dbReference type="Pfam" id="PF04552">
    <property type="entry name" value="Sigma54_DBD"/>
    <property type="match status" value="1"/>
</dbReference>
<dbReference type="Gene3D" id="1.10.10.60">
    <property type="entry name" value="Homeodomain-like"/>
    <property type="match status" value="1"/>
</dbReference>
<evidence type="ECO:0000313" key="2">
    <source>
        <dbReference type="EMBL" id="PIV64431.1"/>
    </source>
</evidence>
<dbReference type="EMBL" id="PETL01000109">
    <property type="protein sequence ID" value="PIV64431.1"/>
    <property type="molecule type" value="Genomic_DNA"/>
</dbReference>
<dbReference type="PANTHER" id="PTHR32248">
    <property type="entry name" value="RNA POLYMERASE SIGMA-54 FACTOR"/>
    <property type="match status" value="1"/>
</dbReference>
<organism evidence="2 3">
    <name type="scientific">bacterium (Candidatus Ratteibacteria) CG01_land_8_20_14_3_00_40_19</name>
    <dbReference type="NCBI Taxonomy" id="2014290"/>
    <lineage>
        <taxon>Bacteria</taxon>
        <taxon>Candidatus Ratteibacteria</taxon>
    </lineage>
</organism>
<gene>
    <name evidence="2" type="ORF">COS11_02200</name>
</gene>
<dbReference type="PROSITE" id="PS50044">
    <property type="entry name" value="SIGMA54_3"/>
    <property type="match status" value="1"/>
</dbReference>
<name>A0A2M7E9S1_9BACT</name>
<dbReference type="GO" id="GO:0001216">
    <property type="term" value="F:DNA-binding transcription activator activity"/>
    <property type="evidence" value="ECO:0007669"/>
    <property type="project" value="InterPro"/>
</dbReference>
<protein>
    <recommendedName>
        <fullName evidence="1">RNA polymerase sigma factor 54 DNA-binding domain-containing protein</fullName>
    </recommendedName>
</protein>
<dbReference type="PANTHER" id="PTHR32248:SF4">
    <property type="entry name" value="RNA POLYMERASE SIGMA-54 FACTOR"/>
    <property type="match status" value="1"/>
</dbReference>
<dbReference type="InterPro" id="IPR000394">
    <property type="entry name" value="RNA_pol_sigma_54"/>
</dbReference>
<sequence length="378" mass="44342">MLKIGETYKAREAIRLRGRLKLAYMMNLPEDEFARVIREINNDPLFQELKRLTIIRYKRFPGVSVFASKTVPLNPEISSGFSSPRGELFDNEDVLPIIERLGKENFKKYFLNNNERITSEEISEKCKLTIEETGKINDFVDKFYLENEFSQTPNNYRPKGISYTTVAKIEETDNGFVITSFSADLTRGKWTIHEETLNELEDRFSPQEKRRIKGLLNKVRLINRRKSVIYQILENIIEIQRDYLASGDVGGLKPFTQKSLSRKIRIDPSLISRAIVRRTVETPKAGEIPLKRFFPRERDIRKRLIEKILEREKGSKSWSDEKIRRILYKKYYLSLSRRTVCDCRKELNIPSSYQRKAKGDCPIRVKLSKNSSNRSLKK</sequence>
<reference evidence="3" key="1">
    <citation type="submission" date="2017-09" db="EMBL/GenBank/DDBJ databases">
        <title>Depth-based differentiation of microbial function through sediment-hosted aquifers and enrichment of novel symbionts in the deep terrestrial subsurface.</title>
        <authorList>
            <person name="Probst A.J."/>
            <person name="Ladd B."/>
            <person name="Jarett J.K."/>
            <person name="Geller-Mcgrath D.E."/>
            <person name="Sieber C.M.K."/>
            <person name="Emerson J.B."/>
            <person name="Anantharaman K."/>
            <person name="Thomas B.C."/>
            <person name="Malmstrom R."/>
            <person name="Stieglmeier M."/>
            <person name="Klingl A."/>
            <person name="Woyke T."/>
            <person name="Ryan C.M."/>
            <person name="Banfield J.F."/>
        </authorList>
    </citation>
    <scope>NUCLEOTIDE SEQUENCE [LARGE SCALE GENOMIC DNA]</scope>
</reference>